<evidence type="ECO:0000313" key="8">
    <source>
        <dbReference type="EMBL" id="NDV63200.1"/>
    </source>
</evidence>
<protein>
    <submittedName>
        <fullName evidence="8">Sulfatase</fullName>
    </submittedName>
</protein>
<evidence type="ECO:0000256" key="5">
    <source>
        <dbReference type="ARBA" id="ARBA00022801"/>
    </source>
</evidence>
<organism evidence="8 9">
    <name type="scientific">Oceanipulchritudo coccoides</name>
    <dbReference type="NCBI Taxonomy" id="2706888"/>
    <lineage>
        <taxon>Bacteria</taxon>
        <taxon>Pseudomonadati</taxon>
        <taxon>Verrucomicrobiota</taxon>
        <taxon>Opitutia</taxon>
        <taxon>Puniceicoccales</taxon>
        <taxon>Oceanipulchritudinaceae</taxon>
        <taxon>Oceanipulchritudo</taxon>
    </lineage>
</organism>
<dbReference type="Gene3D" id="3.40.720.10">
    <property type="entry name" value="Alkaline Phosphatase, subunit A"/>
    <property type="match status" value="1"/>
</dbReference>
<keyword evidence="6" id="KW-0106">Calcium</keyword>
<evidence type="ECO:0000259" key="7">
    <source>
        <dbReference type="Pfam" id="PF00884"/>
    </source>
</evidence>
<dbReference type="PANTHER" id="PTHR45953:SF1">
    <property type="entry name" value="IDURONATE 2-SULFATASE"/>
    <property type="match status" value="1"/>
</dbReference>
<comment type="caution">
    <text evidence="8">The sequence shown here is derived from an EMBL/GenBank/DDBJ whole genome shotgun (WGS) entry which is preliminary data.</text>
</comment>
<dbReference type="AlphaFoldDB" id="A0A6B2M6A8"/>
<name>A0A6B2M6A8_9BACT</name>
<evidence type="ECO:0000256" key="1">
    <source>
        <dbReference type="ARBA" id="ARBA00001913"/>
    </source>
</evidence>
<dbReference type="InterPro" id="IPR017850">
    <property type="entry name" value="Alkaline_phosphatase_core_sf"/>
</dbReference>
<dbReference type="RefSeq" id="WP_163966406.1">
    <property type="nucleotide sequence ID" value="NZ_JAAGNX010000003.1"/>
</dbReference>
<dbReference type="InterPro" id="IPR035874">
    <property type="entry name" value="IDS"/>
</dbReference>
<evidence type="ECO:0000256" key="6">
    <source>
        <dbReference type="ARBA" id="ARBA00022837"/>
    </source>
</evidence>
<keyword evidence="3" id="KW-0479">Metal-binding</keyword>
<evidence type="ECO:0000256" key="4">
    <source>
        <dbReference type="ARBA" id="ARBA00022729"/>
    </source>
</evidence>
<dbReference type="GO" id="GO:0004423">
    <property type="term" value="F:iduronate-2-sulfatase activity"/>
    <property type="evidence" value="ECO:0007669"/>
    <property type="project" value="InterPro"/>
</dbReference>
<gene>
    <name evidence="8" type="ORF">G0Q06_12110</name>
</gene>
<keyword evidence="5" id="KW-0378">Hydrolase</keyword>
<dbReference type="CDD" id="cd16030">
    <property type="entry name" value="iduronate-2-sulfatase"/>
    <property type="match status" value="1"/>
</dbReference>
<dbReference type="EMBL" id="JAAGNX010000003">
    <property type="protein sequence ID" value="NDV63200.1"/>
    <property type="molecule type" value="Genomic_DNA"/>
</dbReference>
<dbReference type="Proteomes" id="UP000478417">
    <property type="component" value="Unassembled WGS sequence"/>
</dbReference>
<comment type="cofactor">
    <cofactor evidence="1">
        <name>Ca(2+)</name>
        <dbReference type="ChEBI" id="CHEBI:29108"/>
    </cofactor>
</comment>
<evidence type="ECO:0000256" key="3">
    <source>
        <dbReference type="ARBA" id="ARBA00022723"/>
    </source>
</evidence>
<keyword evidence="4" id="KW-0732">Signal</keyword>
<dbReference type="SUPFAM" id="SSF53649">
    <property type="entry name" value="Alkaline phosphatase-like"/>
    <property type="match status" value="1"/>
</dbReference>
<evidence type="ECO:0000313" key="9">
    <source>
        <dbReference type="Proteomes" id="UP000478417"/>
    </source>
</evidence>
<dbReference type="PANTHER" id="PTHR45953">
    <property type="entry name" value="IDURONATE 2-SULFATASE"/>
    <property type="match status" value="1"/>
</dbReference>
<accession>A0A6B2M6A8</accession>
<proteinExistence type="inferred from homology"/>
<dbReference type="InterPro" id="IPR000917">
    <property type="entry name" value="Sulfatase_N"/>
</dbReference>
<dbReference type="Pfam" id="PF00884">
    <property type="entry name" value="Sulfatase"/>
    <property type="match status" value="1"/>
</dbReference>
<sequence>MKSITTSLLCLLGTASLLAEKPVNVLMIGVDDLRPELGCYGAAHMVTPNLDRLSTESIRFDRAYTQQAVCLPSRISLYSGQYPQTTGVTTLQDKFWQLHDNPLTLMKHLRNNGYHAVAMGKILHDEQWKEWDDWTEMMNRSDVLKSRYASPESEAKLVGLAKEARKLGLKGKEYRQYVRLGPTEHDFGDDERYHDYALTDIAIKKLKGLKDSKKPFFMNVGYRKPHLPFVAPKRYWDLYDKSELKTAANPYAPKGAPEIALMTWGELRAYKGVPEEGPVSEEMALDLIHGYYACVSFVDDQIGRLLAALDEEGLAGNTLVIVWSDHGWKLGEHGMWCKHTNYEIDTRVPLFIRLPDGRQAGTTAEELTELIDLYPTLCDYLDLPIPEHCEGKSLTYLFCDPGKQKTEAAYSEFQRHGGVTGFSMKSGNFRYTEWIHLKSGEIRSRELYDHALDADENLNRSEHPDYAKQLESFSTLLHKGPAGRYIKGS</sequence>
<evidence type="ECO:0000256" key="2">
    <source>
        <dbReference type="ARBA" id="ARBA00008779"/>
    </source>
</evidence>
<dbReference type="GO" id="GO:0046872">
    <property type="term" value="F:metal ion binding"/>
    <property type="evidence" value="ECO:0007669"/>
    <property type="project" value="UniProtKB-KW"/>
</dbReference>
<reference evidence="8 9" key="1">
    <citation type="submission" date="2020-02" db="EMBL/GenBank/DDBJ databases">
        <title>Albibacoteraceae fam. nov., the first described family within the subdivision 4 Verrucomicrobia.</title>
        <authorList>
            <person name="Xi F."/>
        </authorList>
    </citation>
    <scope>NUCLEOTIDE SEQUENCE [LARGE SCALE GENOMIC DNA]</scope>
    <source>
        <strain evidence="8 9">CK1056</strain>
    </source>
</reference>
<comment type="similarity">
    <text evidence="2">Belongs to the sulfatase family.</text>
</comment>
<feature type="domain" description="Sulfatase N-terminal" evidence="7">
    <location>
        <begin position="24"/>
        <end position="382"/>
    </location>
</feature>
<dbReference type="GO" id="GO:0005737">
    <property type="term" value="C:cytoplasm"/>
    <property type="evidence" value="ECO:0007669"/>
    <property type="project" value="TreeGrafter"/>
</dbReference>
<keyword evidence="9" id="KW-1185">Reference proteome</keyword>